<reference evidence="2 3" key="1">
    <citation type="submission" date="2013-01" db="EMBL/GenBank/DDBJ databases">
        <authorList>
            <person name="Bench S."/>
        </authorList>
    </citation>
    <scope>NUCLEOTIDE SEQUENCE [LARGE SCALE GENOMIC DNA]</scope>
    <source>
        <strain evidence="2 3">WH 0401</strain>
    </source>
</reference>
<evidence type="ECO:0000256" key="1">
    <source>
        <dbReference type="SAM" id="MobiDB-lite"/>
    </source>
</evidence>
<organism evidence="2 3">
    <name type="scientific">Crocosphaera watsonii WH 0401</name>
    <dbReference type="NCBI Taxonomy" id="555881"/>
    <lineage>
        <taxon>Bacteria</taxon>
        <taxon>Bacillati</taxon>
        <taxon>Cyanobacteriota</taxon>
        <taxon>Cyanophyceae</taxon>
        <taxon>Oscillatoriophycideae</taxon>
        <taxon>Chroococcales</taxon>
        <taxon>Aphanothecaceae</taxon>
        <taxon>Crocosphaera</taxon>
    </lineage>
</organism>
<gene>
    <name evidence="2" type="ORF">CWATWH0401_2376</name>
</gene>
<protein>
    <submittedName>
        <fullName evidence="2">Uncharacterized protein</fullName>
    </submittedName>
</protein>
<accession>T2JGQ0</accession>
<reference evidence="2 3" key="2">
    <citation type="submission" date="2013-09" db="EMBL/GenBank/DDBJ databases">
        <title>Whole genome comparison of six Crocosphaera watsonii strains with differing phenotypes.</title>
        <authorList>
            <person name="Bench S.R."/>
            <person name="Heller P."/>
            <person name="Frank I."/>
            <person name="Arciniega M."/>
            <person name="Shilova I.N."/>
            <person name="Zehr J.P."/>
        </authorList>
    </citation>
    <scope>NUCLEOTIDE SEQUENCE [LARGE SCALE GENOMIC DNA]</scope>
    <source>
        <strain evidence="2 3">WH 0401</strain>
    </source>
</reference>
<proteinExistence type="predicted"/>
<dbReference type="Proteomes" id="UP000018198">
    <property type="component" value="Unassembled WGS sequence"/>
</dbReference>
<dbReference type="AlphaFoldDB" id="T2JGQ0"/>
<evidence type="ECO:0000313" key="3">
    <source>
        <dbReference type="Proteomes" id="UP000018198"/>
    </source>
</evidence>
<sequence length="41" mass="4940">MVGNLIHRYPYLYNHCLLGDESSQENQQTVRKIKTQTEKRF</sequence>
<evidence type="ECO:0000313" key="2">
    <source>
        <dbReference type="EMBL" id="CCQ64455.1"/>
    </source>
</evidence>
<comment type="caution">
    <text evidence="2">The sequence shown here is derived from an EMBL/GenBank/DDBJ whole genome shotgun (WGS) entry which is preliminary data.</text>
</comment>
<dbReference type="EMBL" id="CAQM01000890">
    <property type="protein sequence ID" value="CCQ64455.1"/>
    <property type="molecule type" value="Genomic_DNA"/>
</dbReference>
<feature type="region of interest" description="Disordered" evidence="1">
    <location>
        <begin position="22"/>
        <end position="41"/>
    </location>
</feature>
<name>T2JGQ0_CROWT</name>